<dbReference type="Gene3D" id="1.10.10.10">
    <property type="entry name" value="Winged helix-like DNA-binding domain superfamily/Winged helix DNA-binding domain"/>
    <property type="match status" value="1"/>
</dbReference>
<dbReference type="GO" id="GO:0097367">
    <property type="term" value="F:carbohydrate derivative binding"/>
    <property type="evidence" value="ECO:0007669"/>
    <property type="project" value="InterPro"/>
</dbReference>
<dbReference type="SUPFAM" id="SSF46689">
    <property type="entry name" value="Homeodomain-like"/>
    <property type="match status" value="1"/>
</dbReference>
<dbReference type="Pfam" id="PF01418">
    <property type="entry name" value="HTH_6"/>
    <property type="match status" value="1"/>
</dbReference>
<sequence>MGIIDETIRDKYAELTPQERKLADFMLDRPNDLAMFNSAELARLCGVSKATVSRMFKRLGFSSFKEGQMESRRQRQLGVPVVDSDSSIRTYAPHFEREIRNLQMLAQSLSEEQVQPVIEAMASARSVKVIGFRNSYPVALHIRQQLLQIRPSVDLAPLPGQTLAEELEGSGGDDLVIFIAFRRRPKIFEEVLKLVLQKNIPVLLIGDASLRKVAAKATWWLECPLESVSGFDAYSSAMSLATLLCNSLLHHIAVSGQARSLSISDSYRNLNELDFS</sequence>
<dbReference type="RefSeq" id="WP_091361033.1">
    <property type="nucleotide sequence ID" value="NZ_AP025284.1"/>
</dbReference>
<dbReference type="SUPFAM" id="SSF53697">
    <property type="entry name" value="SIS domain"/>
    <property type="match status" value="1"/>
</dbReference>
<dbReference type="InterPro" id="IPR036388">
    <property type="entry name" value="WH-like_DNA-bd_sf"/>
</dbReference>
<dbReference type="GO" id="GO:0003700">
    <property type="term" value="F:DNA-binding transcription factor activity"/>
    <property type="evidence" value="ECO:0007669"/>
    <property type="project" value="InterPro"/>
</dbReference>
<dbReference type="InterPro" id="IPR000281">
    <property type="entry name" value="HTH_RpiR"/>
</dbReference>
<evidence type="ECO:0000259" key="4">
    <source>
        <dbReference type="PROSITE" id="PS51071"/>
    </source>
</evidence>
<evidence type="ECO:0000256" key="2">
    <source>
        <dbReference type="ARBA" id="ARBA00023125"/>
    </source>
</evidence>
<dbReference type="Proteomes" id="UP000198749">
    <property type="component" value="Unassembled WGS sequence"/>
</dbReference>
<dbReference type="GO" id="GO:1901135">
    <property type="term" value="P:carbohydrate derivative metabolic process"/>
    <property type="evidence" value="ECO:0007669"/>
    <property type="project" value="InterPro"/>
</dbReference>
<evidence type="ECO:0000256" key="1">
    <source>
        <dbReference type="ARBA" id="ARBA00023015"/>
    </source>
</evidence>
<dbReference type="CDD" id="cd05013">
    <property type="entry name" value="SIS_RpiR"/>
    <property type="match status" value="1"/>
</dbReference>
<dbReference type="PANTHER" id="PTHR30514:SF18">
    <property type="entry name" value="RPIR-FAMILY TRANSCRIPTIONAL REGULATOR"/>
    <property type="match status" value="1"/>
</dbReference>
<dbReference type="InterPro" id="IPR001347">
    <property type="entry name" value="SIS_dom"/>
</dbReference>
<dbReference type="EMBL" id="FOGB01000014">
    <property type="protein sequence ID" value="SER02165.1"/>
    <property type="molecule type" value="Genomic_DNA"/>
</dbReference>
<keyword evidence="3" id="KW-0804">Transcription</keyword>
<dbReference type="AlphaFoldDB" id="A0A1H9KTF0"/>
<dbReference type="Pfam" id="PF01380">
    <property type="entry name" value="SIS"/>
    <property type="match status" value="1"/>
</dbReference>
<dbReference type="InterPro" id="IPR047640">
    <property type="entry name" value="RpiR-like"/>
</dbReference>
<dbReference type="InterPro" id="IPR035472">
    <property type="entry name" value="RpiR-like_SIS"/>
</dbReference>
<dbReference type="InterPro" id="IPR046348">
    <property type="entry name" value="SIS_dom_sf"/>
</dbReference>
<accession>A0A1H9KTF0</accession>
<reference evidence="6" key="1">
    <citation type="submission" date="2016-10" db="EMBL/GenBank/DDBJ databases">
        <authorList>
            <person name="Varghese N."/>
            <person name="Submissions S."/>
        </authorList>
    </citation>
    <scope>NUCLEOTIDE SEQUENCE [LARGE SCALE GENOMIC DNA]</scope>
    <source>
        <strain evidence="6">DSM 18887</strain>
    </source>
</reference>
<dbReference type="InterPro" id="IPR009057">
    <property type="entry name" value="Homeodomain-like_sf"/>
</dbReference>
<gene>
    <name evidence="5" type="ORF">SAMN03080615_03640</name>
</gene>
<evidence type="ECO:0000313" key="6">
    <source>
        <dbReference type="Proteomes" id="UP000198749"/>
    </source>
</evidence>
<dbReference type="PROSITE" id="PS51071">
    <property type="entry name" value="HTH_RPIR"/>
    <property type="match status" value="1"/>
</dbReference>
<name>A0A1H9KTF0_9GAMM</name>
<organism evidence="5 6">
    <name type="scientific">Amphritea atlantica</name>
    <dbReference type="NCBI Taxonomy" id="355243"/>
    <lineage>
        <taxon>Bacteria</taxon>
        <taxon>Pseudomonadati</taxon>
        <taxon>Pseudomonadota</taxon>
        <taxon>Gammaproteobacteria</taxon>
        <taxon>Oceanospirillales</taxon>
        <taxon>Oceanospirillaceae</taxon>
        <taxon>Amphritea</taxon>
    </lineage>
</organism>
<protein>
    <submittedName>
        <fullName evidence="5">Transcriptional regulator, RpiR family</fullName>
    </submittedName>
</protein>
<dbReference type="Gene3D" id="3.40.50.10490">
    <property type="entry name" value="Glucose-6-phosphate isomerase like protein, domain 1"/>
    <property type="match status" value="1"/>
</dbReference>
<evidence type="ECO:0000313" key="5">
    <source>
        <dbReference type="EMBL" id="SER02165.1"/>
    </source>
</evidence>
<keyword evidence="6" id="KW-1185">Reference proteome</keyword>
<keyword evidence="1" id="KW-0805">Transcription regulation</keyword>
<feature type="domain" description="HTH rpiR-type" evidence="4">
    <location>
        <begin position="2"/>
        <end position="78"/>
    </location>
</feature>
<evidence type="ECO:0000256" key="3">
    <source>
        <dbReference type="ARBA" id="ARBA00023163"/>
    </source>
</evidence>
<dbReference type="PANTHER" id="PTHR30514">
    <property type="entry name" value="GLUCOKINASE"/>
    <property type="match status" value="1"/>
</dbReference>
<dbReference type="STRING" id="355243.SAMN03080615_03640"/>
<dbReference type="OrthoDB" id="3237351at2"/>
<dbReference type="GO" id="GO:0003677">
    <property type="term" value="F:DNA binding"/>
    <property type="evidence" value="ECO:0007669"/>
    <property type="project" value="UniProtKB-KW"/>
</dbReference>
<keyword evidence="2" id="KW-0238">DNA-binding</keyword>
<proteinExistence type="predicted"/>